<dbReference type="Pfam" id="PF13561">
    <property type="entry name" value="adh_short_C2"/>
    <property type="match status" value="1"/>
</dbReference>
<evidence type="ECO:0000313" key="4">
    <source>
        <dbReference type="Proteomes" id="UP001396898"/>
    </source>
</evidence>
<organism evidence="3 4">
    <name type="scientific">Apiospora marii</name>
    <dbReference type="NCBI Taxonomy" id="335849"/>
    <lineage>
        <taxon>Eukaryota</taxon>
        <taxon>Fungi</taxon>
        <taxon>Dikarya</taxon>
        <taxon>Ascomycota</taxon>
        <taxon>Pezizomycotina</taxon>
        <taxon>Sordariomycetes</taxon>
        <taxon>Xylariomycetidae</taxon>
        <taxon>Amphisphaeriales</taxon>
        <taxon>Apiosporaceae</taxon>
        <taxon>Apiospora</taxon>
    </lineage>
</organism>
<dbReference type="Proteomes" id="UP001396898">
    <property type="component" value="Unassembled WGS sequence"/>
</dbReference>
<gene>
    <name evidence="3" type="ORF">PG991_012005</name>
</gene>
<dbReference type="PRINTS" id="PR00081">
    <property type="entry name" value="GDHRDH"/>
</dbReference>
<reference evidence="3 4" key="1">
    <citation type="submission" date="2023-01" db="EMBL/GenBank/DDBJ databases">
        <title>Analysis of 21 Apiospora genomes using comparative genomics revels a genus with tremendous synthesis potential of carbohydrate active enzymes and secondary metabolites.</title>
        <authorList>
            <person name="Sorensen T."/>
        </authorList>
    </citation>
    <scope>NUCLEOTIDE SEQUENCE [LARGE SCALE GENOMIC DNA]</scope>
    <source>
        <strain evidence="3 4">CBS 20057</strain>
    </source>
</reference>
<sequence length="266" mass="28216">MAKLLSGTAFITGAASGIGYHTAQSFAKYGMNNLALADIDHAALAESAKALRAQHPNLQILELTMDVRKTDEVQAGFAALVARFGRLDVSVHNAGVRGPTSATDQTDEAAWADVVEVNLAGVWRCQREALRVMVGQEDRGPREGRGCIINTSSIFGLFAPPRGLAHTPYAAAKHGVVGLTKADAVAYGRQRIRINAICPGWTATPLLQQVIDDPDQPLLSQEIERGAMPRAGHVDEIADAMVFLASPLSSFMQGASLVVDGGFTLT</sequence>
<proteinExistence type="inferred from homology"/>
<comment type="similarity">
    <text evidence="1">Belongs to the short-chain dehydrogenases/reductases (SDR) family.</text>
</comment>
<accession>A0ABR1RGS5</accession>
<evidence type="ECO:0000313" key="3">
    <source>
        <dbReference type="EMBL" id="KAK8009454.1"/>
    </source>
</evidence>
<dbReference type="PANTHER" id="PTHR24321">
    <property type="entry name" value="DEHYDROGENASES, SHORT CHAIN"/>
    <property type="match status" value="1"/>
</dbReference>
<dbReference type="CDD" id="cd05233">
    <property type="entry name" value="SDR_c"/>
    <property type="match status" value="1"/>
</dbReference>
<evidence type="ECO:0000256" key="1">
    <source>
        <dbReference type="ARBA" id="ARBA00006484"/>
    </source>
</evidence>
<dbReference type="InterPro" id="IPR002347">
    <property type="entry name" value="SDR_fam"/>
</dbReference>
<evidence type="ECO:0000256" key="2">
    <source>
        <dbReference type="ARBA" id="ARBA00023002"/>
    </source>
</evidence>
<name>A0ABR1RGS5_9PEZI</name>
<comment type="caution">
    <text evidence="3">The sequence shown here is derived from an EMBL/GenBank/DDBJ whole genome shotgun (WGS) entry which is preliminary data.</text>
</comment>
<dbReference type="EMBL" id="JAQQWI010000016">
    <property type="protein sequence ID" value="KAK8009454.1"/>
    <property type="molecule type" value="Genomic_DNA"/>
</dbReference>
<dbReference type="PANTHER" id="PTHR24321:SF12">
    <property type="entry name" value="SHORT-CHAIN DEHYDROGENASE_REDUCTASE FAMILY, PUTATIVE (AFU_ORTHOLOGUE AFUA_5G14340)-RELATED"/>
    <property type="match status" value="1"/>
</dbReference>
<dbReference type="PRINTS" id="PR00080">
    <property type="entry name" value="SDRFAMILY"/>
</dbReference>
<dbReference type="InterPro" id="IPR036291">
    <property type="entry name" value="NAD(P)-bd_dom_sf"/>
</dbReference>
<dbReference type="Gene3D" id="3.40.50.720">
    <property type="entry name" value="NAD(P)-binding Rossmann-like Domain"/>
    <property type="match status" value="1"/>
</dbReference>
<dbReference type="SUPFAM" id="SSF51735">
    <property type="entry name" value="NAD(P)-binding Rossmann-fold domains"/>
    <property type="match status" value="1"/>
</dbReference>
<keyword evidence="4" id="KW-1185">Reference proteome</keyword>
<protein>
    <submittedName>
        <fullName evidence="3">Uncharacterized protein</fullName>
    </submittedName>
</protein>
<keyword evidence="2" id="KW-0560">Oxidoreductase</keyword>